<evidence type="ECO:0000256" key="7">
    <source>
        <dbReference type="ARBA" id="ARBA00023326"/>
    </source>
</evidence>
<dbReference type="Proteomes" id="UP000577408">
    <property type="component" value="Unassembled WGS sequence"/>
</dbReference>
<dbReference type="GO" id="GO:0030600">
    <property type="term" value="F:feruloyl esterase activity"/>
    <property type="evidence" value="ECO:0007669"/>
    <property type="project" value="InterPro"/>
</dbReference>
<evidence type="ECO:0000256" key="4">
    <source>
        <dbReference type="ARBA" id="ARBA00022729"/>
    </source>
</evidence>
<dbReference type="PROSITE" id="PS51257">
    <property type="entry name" value="PROKAR_LIPOPROTEIN"/>
    <property type="match status" value="1"/>
</dbReference>
<keyword evidence="6" id="KW-0119">Carbohydrate metabolism</keyword>
<gene>
    <name evidence="9" type="ORF">HMA55_03030</name>
</gene>
<keyword evidence="3" id="KW-0858">Xylan degradation</keyword>
<dbReference type="PANTHER" id="PTHR38050">
    <property type="match status" value="1"/>
</dbReference>
<dbReference type="GO" id="GO:0005576">
    <property type="term" value="C:extracellular region"/>
    <property type="evidence" value="ECO:0007669"/>
    <property type="project" value="UniProtKB-SubCell"/>
</dbReference>
<evidence type="ECO:0000256" key="5">
    <source>
        <dbReference type="ARBA" id="ARBA00022801"/>
    </source>
</evidence>
<keyword evidence="2" id="KW-0964">Secreted</keyword>
<evidence type="ECO:0000256" key="6">
    <source>
        <dbReference type="ARBA" id="ARBA00023277"/>
    </source>
</evidence>
<organism evidence="9 10">
    <name type="scientific">Corynebacterium wankanglinii</name>
    <dbReference type="NCBI Taxonomy" id="2735136"/>
    <lineage>
        <taxon>Bacteria</taxon>
        <taxon>Bacillati</taxon>
        <taxon>Actinomycetota</taxon>
        <taxon>Actinomycetes</taxon>
        <taxon>Mycobacteriales</taxon>
        <taxon>Corynebacteriaceae</taxon>
        <taxon>Corynebacterium</taxon>
    </lineage>
</organism>
<comment type="subcellular location">
    <subcellularLocation>
        <location evidence="1">Secreted</location>
    </subcellularLocation>
</comment>
<dbReference type="EMBL" id="JABFED010000002">
    <property type="protein sequence ID" value="MBA1836884.1"/>
    <property type="molecule type" value="Genomic_DNA"/>
</dbReference>
<feature type="signal peptide" evidence="8">
    <location>
        <begin position="1"/>
        <end position="23"/>
    </location>
</feature>
<evidence type="ECO:0000256" key="8">
    <source>
        <dbReference type="SAM" id="SignalP"/>
    </source>
</evidence>
<keyword evidence="10" id="KW-1185">Reference proteome</keyword>
<dbReference type="InterPro" id="IPR029058">
    <property type="entry name" value="AB_hydrolase_fold"/>
</dbReference>
<keyword evidence="4 8" id="KW-0732">Signal</keyword>
<dbReference type="GO" id="GO:0045493">
    <property type="term" value="P:xylan catabolic process"/>
    <property type="evidence" value="ECO:0007669"/>
    <property type="project" value="UniProtKB-KW"/>
</dbReference>
<dbReference type="RefSeq" id="WP_181191617.1">
    <property type="nucleotide sequence ID" value="NZ_JABFED010000002.1"/>
</dbReference>
<evidence type="ECO:0008006" key="11">
    <source>
        <dbReference type="Google" id="ProtNLM"/>
    </source>
</evidence>
<comment type="caution">
    <text evidence="9">The sequence shown here is derived from an EMBL/GenBank/DDBJ whole genome shotgun (WGS) entry which is preliminary data.</text>
</comment>
<dbReference type="PANTHER" id="PTHR38050:SF2">
    <property type="entry name" value="FERULOYL ESTERASE C-RELATED"/>
    <property type="match status" value="1"/>
</dbReference>
<evidence type="ECO:0000256" key="1">
    <source>
        <dbReference type="ARBA" id="ARBA00004613"/>
    </source>
</evidence>
<name>A0A7H0K887_9CORY</name>
<sequence length="312" mass="34014">MLDRPVIRVALAVGLAVSCFSVAGCSGDPSRLRTAISTRPEAPEDVVREVEPWSDPSVERRQITSAGLKRDYVLSVPKGARQRERLPLILVFHGYREDAQRMREHTQLDKADAVVAFMDGVDNAWAPAPYATTTGQQDLTFVDDVVSQLEEEFSIDRARVFAAGFSNGGGFAAFVGCQRPQEFTGVATVAGAFYQRVSEGCSQIPMKHIDFHGTADPVISYNGGERHETVYDSTHDMLVEAAVRNHCAREEEIRLSDTVVQATWDDCDAALEHYRIEGGSHVWPGGTADTSASVSSGFATRAVLRFFGVGVS</sequence>
<dbReference type="Gene3D" id="3.40.50.1820">
    <property type="entry name" value="alpha/beta hydrolase"/>
    <property type="match status" value="1"/>
</dbReference>
<dbReference type="AlphaFoldDB" id="A0A7H0K887"/>
<evidence type="ECO:0000313" key="9">
    <source>
        <dbReference type="EMBL" id="MBA1836884.1"/>
    </source>
</evidence>
<protein>
    <recommendedName>
        <fullName evidence="11">Esterase</fullName>
    </recommendedName>
</protein>
<dbReference type="InterPro" id="IPR043595">
    <property type="entry name" value="FaeB/C/D"/>
</dbReference>
<evidence type="ECO:0000256" key="3">
    <source>
        <dbReference type="ARBA" id="ARBA00022651"/>
    </source>
</evidence>
<evidence type="ECO:0000256" key="2">
    <source>
        <dbReference type="ARBA" id="ARBA00022525"/>
    </source>
</evidence>
<keyword evidence="7" id="KW-0624">Polysaccharide degradation</keyword>
<evidence type="ECO:0000313" key="10">
    <source>
        <dbReference type="Proteomes" id="UP000577408"/>
    </source>
</evidence>
<reference evidence="9 10" key="1">
    <citation type="submission" date="2020-05" db="EMBL/GenBank/DDBJ databases">
        <title>Descriptions of Corynebacterium xxxx sp. nov., Corynebacterium yyyy sp. nov. and Corynebacterium zzzz sp. nov.</title>
        <authorList>
            <person name="Zhang G."/>
        </authorList>
    </citation>
    <scope>NUCLEOTIDE SEQUENCE [LARGE SCALE GENOMIC DNA]</scope>
    <source>
        <strain evidence="10">zg-913</strain>
    </source>
</reference>
<feature type="chain" id="PRO_5038348833" description="Esterase" evidence="8">
    <location>
        <begin position="24"/>
        <end position="312"/>
    </location>
</feature>
<dbReference type="Pfam" id="PF10503">
    <property type="entry name" value="Esterase_PHB"/>
    <property type="match status" value="1"/>
</dbReference>
<proteinExistence type="predicted"/>
<dbReference type="InterPro" id="IPR010126">
    <property type="entry name" value="Esterase_phb"/>
</dbReference>
<dbReference type="SUPFAM" id="SSF53474">
    <property type="entry name" value="alpha/beta-Hydrolases"/>
    <property type="match status" value="1"/>
</dbReference>
<accession>A0A7H0K887</accession>
<keyword evidence="5" id="KW-0378">Hydrolase</keyword>